<evidence type="ECO:0008006" key="6">
    <source>
        <dbReference type="Google" id="ProtNLM"/>
    </source>
</evidence>
<dbReference type="Pfam" id="PF12969">
    <property type="entry name" value="DUF3857"/>
    <property type="match status" value="1"/>
</dbReference>
<name>A0ABQ3I1B3_9SPHI</name>
<gene>
    <name evidence="4" type="ORF">GCM10017764_34510</name>
</gene>
<dbReference type="EMBL" id="BNAF01000018">
    <property type="protein sequence ID" value="GHE48592.1"/>
    <property type="molecule type" value="Genomic_DNA"/>
</dbReference>
<reference evidence="5" key="1">
    <citation type="journal article" date="2019" name="Int. J. Syst. Evol. Microbiol.">
        <title>The Global Catalogue of Microorganisms (GCM) 10K type strain sequencing project: providing services to taxonomists for standard genome sequencing and annotation.</title>
        <authorList>
            <consortium name="The Broad Institute Genomics Platform"/>
            <consortium name="The Broad Institute Genome Sequencing Center for Infectious Disease"/>
            <person name="Wu L."/>
            <person name="Ma J."/>
        </authorList>
    </citation>
    <scope>NUCLEOTIDE SEQUENCE [LARGE SCALE GENOMIC DNA]</scope>
    <source>
        <strain evidence="5">CGMCC 1.12966</strain>
    </source>
</reference>
<comment type="caution">
    <text evidence="4">The sequence shown here is derived from an EMBL/GenBank/DDBJ whole genome shotgun (WGS) entry which is preliminary data.</text>
</comment>
<keyword evidence="5" id="KW-1185">Reference proteome</keyword>
<protein>
    <recommendedName>
        <fullName evidence="6">DUF3857 domain-containing protein</fullName>
    </recommendedName>
</protein>
<sequence>MRLLLATIFIFVSSKVLGQASDFPPVNLPYFMAPTPDIGHDKTALVIAEVGKTQLEIVESEHALLVVHDYKARIKILKKEGVDQANFEIPLYAFGNTLEKAVEIKGKTYNIKDNRITETEMQSKAIFLDKVSPYRHTARFTLPQVEEGSIIDIQYRILSPDILNFRSWQFQQDIPKLYSAYTAIMPATYQYQVTLRGPYPLKDTKSELLREYFLLNGVRNDCSKITYTMADIPAFEEEDFMLAAKNYKSAISFELEQYYLTNGSKVRVTKEWRDVDRELLNEKSFGGQLKKEDVFADVLPSILKDKINVEEKARAIYSYIQKNIKWNDVYGKYAQFGVRESLAQHRGNTGDINLALITALNAAGIPAYPVLVSTRQNGIPNNLHPVISDFNYVVGGAEIGNKTVLLDATDPFTAFGELPLRCVNERGRIIYSKKSSEWIPLVNEQPALTTFTLLGTIDSTENIVGKLSISYKGLDALRKRHEISSFNTEEEYLEELALTMSNMGLQNGSLSHVHDIDEFLIEQFDIKLTLSDFLQDGILRFNPIFLNRITKNPFNLNERLYQVDLGAKRHVTHHVNLELPASYDVKSLPKNMNMKLPEDAARYSYQTTLDNRHLIFKQIVSLNKPIYSVDEYFHLKEFYSRIIQQQQLEFELKKLP</sequence>
<evidence type="ECO:0000259" key="2">
    <source>
        <dbReference type="Pfam" id="PF01841"/>
    </source>
</evidence>
<dbReference type="Pfam" id="PF01841">
    <property type="entry name" value="Transglut_core"/>
    <property type="match status" value="1"/>
</dbReference>
<feature type="domain" description="DUF3857" evidence="3">
    <location>
        <begin position="68"/>
        <end position="207"/>
    </location>
</feature>
<feature type="chain" id="PRO_5047125858" description="DUF3857 domain-containing protein" evidence="1">
    <location>
        <begin position="19"/>
        <end position="656"/>
    </location>
</feature>
<dbReference type="InterPro" id="IPR038765">
    <property type="entry name" value="Papain-like_cys_pep_sf"/>
</dbReference>
<feature type="signal peptide" evidence="1">
    <location>
        <begin position="1"/>
        <end position="18"/>
    </location>
</feature>
<evidence type="ECO:0000259" key="3">
    <source>
        <dbReference type="Pfam" id="PF12969"/>
    </source>
</evidence>
<dbReference type="InterPro" id="IPR024618">
    <property type="entry name" value="DUF3857"/>
</dbReference>
<dbReference type="Gene3D" id="3.10.620.30">
    <property type="match status" value="1"/>
</dbReference>
<dbReference type="Proteomes" id="UP000620550">
    <property type="component" value="Unassembled WGS sequence"/>
</dbReference>
<accession>A0ABQ3I1B3</accession>
<dbReference type="SUPFAM" id="SSF54001">
    <property type="entry name" value="Cysteine proteinases"/>
    <property type="match status" value="1"/>
</dbReference>
<dbReference type="RefSeq" id="WP_189627974.1">
    <property type="nucleotide sequence ID" value="NZ_BNAF01000018.1"/>
</dbReference>
<dbReference type="Gene3D" id="2.60.120.1130">
    <property type="match status" value="1"/>
</dbReference>
<keyword evidence="1" id="KW-0732">Signal</keyword>
<feature type="domain" description="Transglutaminase-like" evidence="2">
    <location>
        <begin position="308"/>
        <end position="377"/>
    </location>
</feature>
<evidence type="ECO:0000313" key="5">
    <source>
        <dbReference type="Proteomes" id="UP000620550"/>
    </source>
</evidence>
<evidence type="ECO:0000256" key="1">
    <source>
        <dbReference type="SAM" id="SignalP"/>
    </source>
</evidence>
<organism evidence="4 5">
    <name type="scientific">Sphingobacterium griseoflavum</name>
    <dbReference type="NCBI Taxonomy" id="1474952"/>
    <lineage>
        <taxon>Bacteria</taxon>
        <taxon>Pseudomonadati</taxon>
        <taxon>Bacteroidota</taxon>
        <taxon>Sphingobacteriia</taxon>
        <taxon>Sphingobacteriales</taxon>
        <taxon>Sphingobacteriaceae</taxon>
        <taxon>Sphingobacterium</taxon>
    </lineage>
</organism>
<proteinExistence type="predicted"/>
<dbReference type="InterPro" id="IPR002931">
    <property type="entry name" value="Transglutaminase-like"/>
</dbReference>
<dbReference type="Gene3D" id="2.60.40.3140">
    <property type="match status" value="1"/>
</dbReference>
<evidence type="ECO:0000313" key="4">
    <source>
        <dbReference type="EMBL" id="GHE48592.1"/>
    </source>
</evidence>